<organism evidence="1 2">
    <name type="scientific">Physcomitrium patens</name>
    <name type="common">Spreading-leaved earth moss</name>
    <name type="synonym">Physcomitrella patens</name>
    <dbReference type="NCBI Taxonomy" id="3218"/>
    <lineage>
        <taxon>Eukaryota</taxon>
        <taxon>Viridiplantae</taxon>
        <taxon>Streptophyta</taxon>
        <taxon>Embryophyta</taxon>
        <taxon>Bryophyta</taxon>
        <taxon>Bryophytina</taxon>
        <taxon>Bryopsida</taxon>
        <taxon>Funariidae</taxon>
        <taxon>Funariales</taxon>
        <taxon>Funariaceae</taxon>
        <taxon>Physcomitrium</taxon>
    </lineage>
</organism>
<evidence type="ECO:0000313" key="1">
    <source>
        <dbReference type="EnsemblPlants" id="Pp3c10_12790V3.2"/>
    </source>
</evidence>
<proteinExistence type="predicted"/>
<reference evidence="1 2" key="1">
    <citation type="journal article" date="2008" name="Science">
        <title>The Physcomitrella genome reveals evolutionary insights into the conquest of land by plants.</title>
        <authorList>
            <person name="Rensing S."/>
            <person name="Lang D."/>
            <person name="Zimmer A."/>
            <person name="Terry A."/>
            <person name="Salamov A."/>
            <person name="Shapiro H."/>
            <person name="Nishiyama T."/>
            <person name="Perroud P.-F."/>
            <person name="Lindquist E."/>
            <person name="Kamisugi Y."/>
            <person name="Tanahashi T."/>
            <person name="Sakakibara K."/>
            <person name="Fujita T."/>
            <person name="Oishi K."/>
            <person name="Shin-I T."/>
            <person name="Kuroki Y."/>
            <person name="Toyoda A."/>
            <person name="Suzuki Y."/>
            <person name="Hashimoto A."/>
            <person name="Yamaguchi K."/>
            <person name="Sugano A."/>
            <person name="Kohara Y."/>
            <person name="Fujiyama A."/>
            <person name="Anterola A."/>
            <person name="Aoki S."/>
            <person name="Ashton N."/>
            <person name="Barbazuk W.B."/>
            <person name="Barker E."/>
            <person name="Bennetzen J."/>
            <person name="Bezanilla M."/>
            <person name="Blankenship R."/>
            <person name="Cho S.H."/>
            <person name="Dutcher S."/>
            <person name="Estelle M."/>
            <person name="Fawcett J.A."/>
            <person name="Gundlach H."/>
            <person name="Hanada K."/>
            <person name="Heyl A."/>
            <person name="Hicks K.A."/>
            <person name="Hugh J."/>
            <person name="Lohr M."/>
            <person name="Mayer K."/>
            <person name="Melkozernov A."/>
            <person name="Murata T."/>
            <person name="Nelson D."/>
            <person name="Pils B."/>
            <person name="Prigge M."/>
            <person name="Reiss B."/>
            <person name="Renner T."/>
            <person name="Rombauts S."/>
            <person name="Rushton P."/>
            <person name="Sanderfoot A."/>
            <person name="Schween G."/>
            <person name="Shiu S.-H."/>
            <person name="Stueber K."/>
            <person name="Theodoulou F.L."/>
            <person name="Tu H."/>
            <person name="Van de Peer Y."/>
            <person name="Verrier P.J."/>
            <person name="Waters E."/>
            <person name="Wood A."/>
            <person name="Yang L."/>
            <person name="Cove D."/>
            <person name="Cuming A."/>
            <person name="Hasebe M."/>
            <person name="Lucas S."/>
            <person name="Mishler D.B."/>
            <person name="Reski R."/>
            <person name="Grigoriev I."/>
            <person name="Quatrano R.S."/>
            <person name="Boore J.L."/>
        </authorList>
    </citation>
    <scope>NUCLEOTIDE SEQUENCE [LARGE SCALE GENOMIC DNA]</scope>
    <source>
        <strain evidence="1 2">cv. Gransden 2004</strain>
    </source>
</reference>
<keyword evidence="2" id="KW-1185">Reference proteome</keyword>
<name>A0A7I4A6Q4_PHYPA</name>
<sequence length="85" mass="9545">MASLWGPATPFCAHLPRLASLPRIIRLSNWVPLILSNRRSVRRECSESIAIRCFLPFQSWVTSNSIGFVLTLQVPSSSTPHCQHT</sequence>
<dbReference type="InParanoid" id="A0A7I4A6Q4"/>
<accession>A0A7I4A6Q4</accession>
<dbReference type="EnsemblPlants" id="Pp3c10_12790V3.2">
    <property type="protein sequence ID" value="Pp3c10_12790V3.2"/>
    <property type="gene ID" value="Pp3c10_12790"/>
</dbReference>
<dbReference type="EMBL" id="ABEU02000010">
    <property type="status" value="NOT_ANNOTATED_CDS"/>
    <property type="molecule type" value="Genomic_DNA"/>
</dbReference>
<dbReference type="AlphaFoldDB" id="A0A7I4A6Q4"/>
<evidence type="ECO:0000313" key="2">
    <source>
        <dbReference type="Proteomes" id="UP000006727"/>
    </source>
</evidence>
<reference evidence="1 2" key="2">
    <citation type="journal article" date="2018" name="Plant J.">
        <title>The Physcomitrella patens chromosome-scale assembly reveals moss genome structure and evolution.</title>
        <authorList>
            <person name="Lang D."/>
            <person name="Ullrich K.K."/>
            <person name="Murat F."/>
            <person name="Fuchs J."/>
            <person name="Jenkins J."/>
            <person name="Haas F.B."/>
            <person name="Piednoel M."/>
            <person name="Gundlach H."/>
            <person name="Van Bel M."/>
            <person name="Meyberg R."/>
            <person name="Vives C."/>
            <person name="Morata J."/>
            <person name="Symeonidi A."/>
            <person name="Hiss M."/>
            <person name="Muchero W."/>
            <person name="Kamisugi Y."/>
            <person name="Saleh O."/>
            <person name="Blanc G."/>
            <person name="Decker E.L."/>
            <person name="van Gessel N."/>
            <person name="Grimwood J."/>
            <person name="Hayes R.D."/>
            <person name="Graham S.W."/>
            <person name="Gunter L.E."/>
            <person name="McDaniel S.F."/>
            <person name="Hoernstein S.N.W."/>
            <person name="Larsson A."/>
            <person name="Li F.W."/>
            <person name="Perroud P.F."/>
            <person name="Phillips J."/>
            <person name="Ranjan P."/>
            <person name="Rokshar D.S."/>
            <person name="Rothfels C.J."/>
            <person name="Schneider L."/>
            <person name="Shu S."/>
            <person name="Stevenson D.W."/>
            <person name="Thummler F."/>
            <person name="Tillich M."/>
            <person name="Villarreal Aguilar J.C."/>
            <person name="Widiez T."/>
            <person name="Wong G.K."/>
            <person name="Wymore A."/>
            <person name="Zhang Y."/>
            <person name="Zimmer A.D."/>
            <person name="Quatrano R.S."/>
            <person name="Mayer K.F.X."/>
            <person name="Goodstein D."/>
            <person name="Casacuberta J.M."/>
            <person name="Vandepoele K."/>
            <person name="Reski R."/>
            <person name="Cuming A.C."/>
            <person name="Tuskan G.A."/>
            <person name="Maumus F."/>
            <person name="Salse J."/>
            <person name="Schmutz J."/>
            <person name="Rensing S.A."/>
        </authorList>
    </citation>
    <scope>NUCLEOTIDE SEQUENCE [LARGE SCALE GENOMIC DNA]</scope>
    <source>
        <strain evidence="1 2">cv. Gransden 2004</strain>
    </source>
</reference>
<protein>
    <submittedName>
        <fullName evidence="1">Uncharacterized protein</fullName>
    </submittedName>
</protein>
<dbReference type="Proteomes" id="UP000006727">
    <property type="component" value="Chromosome 10"/>
</dbReference>
<dbReference type="Gramene" id="Pp3c10_12790V3.2">
    <property type="protein sequence ID" value="Pp3c10_12790V3.2"/>
    <property type="gene ID" value="Pp3c10_12790"/>
</dbReference>
<reference evidence="1" key="3">
    <citation type="submission" date="2020-12" db="UniProtKB">
        <authorList>
            <consortium name="EnsemblPlants"/>
        </authorList>
    </citation>
    <scope>IDENTIFICATION</scope>
</reference>